<feature type="compositionally biased region" description="Basic and acidic residues" evidence="9">
    <location>
        <begin position="4222"/>
        <end position="4234"/>
    </location>
</feature>
<keyword evidence="6" id="KW-1278">Translocase</keyword>
<evidence type="ECO:0000259" key="10">
    <source>
        <dbReference type="PROSITE" id="PS51192"/>
    </source>
</evidence>
<evidence type="ECO:0000259" key="12">
    <source>
        <dbReference type="PROSITE" id="PS51196"/>
    </source>
</evidence>
<dbReference type="InterPro" id="IPR001650">
    <property type="entry name" value="Helicase_C-like"/>
</dbReference>
<dbReference type="PROSITE" id="PS51196">
    <property type="entry name" value="SECA_MOTOR_DEAD"/>
    <property type="match status" value="1"/>
</dbReference>
<dbReference type="SUPFAM" id="SSF52540">
    <property type="entry name" value="P-loop containing nucleoside triphosphate hydrolases"/>
    <property type="match status" value="2"/>
</dbReference>
<name>A0A7R9BFX8_9CRUS</name>
<evidence type="ECO:0000256" key="3">
    <source>
        <dbReference type="ARBA" id="ARBA00022741"/>
    </source>
</evidence>
<evidence type="ECO:0000313" key="13">
    <source>
        <dbReference type="EMBL" id="CAD7274574.1"/>
    </source>
</evidence>
<evidence type="ECO:0000259" key="11">
    <source>
        <dbReference type="PROSITE" id="PS51194"/>
    </source>
</evidence>
<keyword evidence="4" id="KW-0067">ATP-binding</keyword>
<accession>A0A7R9BFX8</accession>
<feature type="compositionally biased region" description="Basic and acidic residues" evidence="9">
    <location>
        <begin position="3912"/>
        <end position="3921"/>
    </location>
</feature>
<dbReference type="GO" id="GO:0005524">
    <property type="term" value="F:ATP binding"/>
    <property type="evidence" value="ECO:0007669"/>
    <property type="project" value="UniProtKB-KW"/>
</dbReference>
<feature type="compositionally biased region" description="Low complexity" evidence="9">
    <location>
        <begin position="1043"/>
        <end position="1059"/>
    </location>
</feature>
<dbReference type="EMBL" id="CAJPEX010000270">
    <property type="protein sequence ID" value="CAG0914726.1"/>
    <property type="molecule type" value="Genomic_DNA"/>
</dbReference>
<feature type="region of interest" description="Disordered" evidence="9">
    <location>
        <begin position="1041"/>
        <end position="1066"/>
    </location>
</feature>
<dbReference type="GO" id="GO:0006605">
    <property type="term" value="P:protein targeting"/>
    <property type="evidence" value="ECO:0007669"/>
    <property type="project" value="InterPro"/>
</dbReference>
<feature type="domain" description="SecA family profile" evidence="12">
    <location>
        <begin position="1990"/>
        <end position="2602"/>
    </location>
</feature>
<dbReference type="InterPro" id="IPR044722">
    <property type="entry name" value="SecA_SF2_C"/>
</dbReference>
<feature type="domain" description="Helicase ATP-binding" evidence="10">
    <location>
        <begin position="2110"/>
        <end position="2251"/>
    </location>
</feature>
<evidence type="ECO:0000256" key="7">
    <source>
        <dbReference type="ARBA" id="ARBA00023010"/>
    </source>
</evidence>
<evidence type="ECO:0000256" key="8">
    <source>
        <dbReference type="ARBA" id="ARBA00023136"/>
    </source>
</evidence>
<evidence type="ECO:0000256" key="6">
    <source>
        <dbReference type="ARBA" id="ARBA00022967"/>
    </source>
</evidence>
<feature type="domain" description="Helicase C-terminal" evidence="11">
    <location>
        <begin position="2449"/>
        <end position="2605"/>
    </location>
</feature>
<keyword evidence="8" id="KW-0472">Membrane</keyword>
<dbReference type="InterPro" id="IPR014018">
    <property type="entry name" value="SecA_motor_DEAD"/>
</dbReference>
<dbReference type="InterPro" id="IPR000185">
    <property type="entry name" value="SecA"/>
</dbReference>
<keyword evidence="7" id="KW-0811">Translocation</keyword>
<feature type="region of interest" description="Disordered" evidence="9">
    <location>
        <begin position="2769"/>
        <end position="2788"/>
    </location>
</feature>
<keyword evidence="2" id="KW-0963">Cytoplasm</keyword>
<gene>
    <name evidence="13" type="ORF">NMOB1V02_LOCUS2403</name>
</gene>
<feature type="compositionally biased region" description="Polar residues" evidence="9">
    <location>
        <begin position="254"/>
        <end position="267"/>
    </location>
</feature>
<feature type="region of interest" description="Disordered" evidence="9">
    <location>
        <begin position="254"/>
        <end position="275"/>
    </location>
</feature>
<dbReference type="InterPro" id="IPR011115">
    <property type="entry name" value="SecA_DEAD"/>
</dbReference>
<keyword evidence="3" id="KW-0547">Nucleotide-binding</keyword>
<dbReference type="GO" id="GO:0016020">
    <property type="term" value="C:membrane"/>
    <property type="evidence" value="ECO:0007669"/>
    <property type="project" value="InterPro"/>
</dbReference>
<keyword evidence="1" id="KW-0813">Transport</keyword>
<dbReference type="InterPro" id="IPR027417">
    <property type="entry name" value="P-loop_NTPase"/>
</dbReference>
<dbReference type="Pfam" id="PF07517">
    <property type="entry name" value="SecA_DEAD"/>
    <property type="match status" value="1"/>
</dbReference>
<organism evidence="13">
    <name type="scientific">Notodromas monacha</name>
    <dbReference type="NCBI Taxonomy" id="399045"/>
    <lineage>
        <taxon>Eukaryota</taxon>
        <taxon>Metazoa</taxon>
        <taxon>Ecdysozoa</taxon>
        <taxon>Arthropoda</taxon>
        <taxon>Crustacea</taxon>
        <taxon>Oligostraca</taxon>
        <taxon>Ostracoda</taxon>
        <taxon>Podocopa</taxon>
        <taxon>Podocopida</taxon>
        <taxon>Cypridocopina</taxon>
        <taxon>Cypridoidea</taxon>
        <taxon>Cyprididae</taxon>
        <taxon>Notodromas</taxon>
    </lineage>
</organism>
<dbReference type="InterPro" id="IPR014001">
    <property type="entry name" value="Helicase_ATP-bd"/>
</dbReference>
<dbReference type="SMART" id="SM00957">
    <property type="entry name" value="SecA_DEAD"/>
    <property type="match status" value="1"/>
</dbReference>
<dbReference type="GO" id="GO:0017038">
    <property type="term" value="P:protein import"/>
    <property type="evidence" value="ECO:0007669"/>
    <property type="project" value="InterPro"/>
</dbReference>
<protein>
    <submittedName>
        <fullName evidence="13">Uncharacterized protein</fullName>
    </submittedName>
</protein>
<dbReference type="GO" id="GO:0006886">
    <property type="term" value="P:intracellular protein transport"/>
    <property type="evidence" value="ECO:0007669"/>
    <property type="project" value="InterPro"/>
</dbReference>
<feature type="region of interest" description="Disordered" evidence="9">
    <location>
        <begin position="1785"/>
        <end position="1805"/>
    </location>
</feature>
<dbReference type="PANTHER" id="PTHR30612:SF0">
    <property type="entry name" value="CHLOROPLAST PROTEIN-TRANSPORTING ATPASE"/>
    <property type="match status" value="1"/>
</dbReference>
<evidence type="ECO:0000256" key="5">
    <source>
        <dbReference type="ARBA" id="ARBA00022927"/>
    </source>
</evidence>
<dbReference type="PRINTS" id="PR00906">
    <property type="entry name" value="SECA"/>
</dbReference>
<dbReference type="PROSITE" id="PS51192">
    <property type="entry name" value="HELICASE_ATP_BIND_1"/>
    <property type="match status" value="1"/>
</dbReference>
<keyword evidence="5" id="KW-0653">Protein transport</keyword>
<proteinExistence type="predicted"/>
<evidence type="ECO:0000256" key="2">
    <source>
        <dbReference type="ARBA" id="ARBA00022490"/>
    </source>
</evidence>
<dbReference type="EMBL" id="OA882307">
    <property type="protein sequence ID" value="CAD7274574.1"/>
    <property type="molecule type" value="Genomic_DNA"/>
</dbReference>
<sequence>MLGMTGSVGRWLVKSIRKRQRAPPPKLSVLFFVAIAIRKFQKFATNKFKESLKFYFDKRVALDELEALHKADRMFFIKEFVKVSYFIRKFDLTLDDLTGRLPGIVDDMYGYLEESLTRRRRRGDGDYCDAPAEHEKRIQFLCSCFKYLARNSPAASFVAPHLLQFSAVADLLIASASSAGENNNDNINNNDRATNDALVTCLAYVLEKSNDIRSHKLSELETLILNLPELGEEAKSLFLSKLESGKVVVAGNNKNHQQQTGPRSSMNPRKVKKNQQVVSRTIQTVKSKQETKKSEEADLKLMNLSDCMRNRNRKLKCNTVLEKLESTNDESGNDQSVFRTTWAETINLFSLVSQGHVLKKDDKDTYLPDKFLGYHYFTGTFWNSKVGDGNASKLYSFFINRMCASIFEKVSRKQQLNDAAVDKLFKCLTPFDSLVTRLDFEKDFAKRIVDAVFDRYWDLKTLTSPDIVASLFKEIASRTTEEYLSVGWVYNTTEVRRKSYSNEDVEKLVADQVNLVRVDALKALVNCAVRDKKRVLTKERVEIINAYTKLDKETRYPNAKFEDSVFKLIEVANTLDDFNYADTFQNFLTRLPKESRDNVKPILSFVKSQARDSKRSKELFTHDVMEQLVQLLDNANNELTEAQKLDVVDIINTCLQHEEHTNALSTGNLEHLLQIAMQGDEYEDGIDTPYLLNSALTSLLLSTDKTHESLSPSVVNLLLSNFDRLSHDEECTSYMVFILSRVFCSDNNEKKTKNASSFIKNEHFVESLSTKMLCHHVGELNEEDGQPILFVNALSGNKTQSGLAAGSSSSSSSSSNQISLLAAKMVFRSIENQVAVTPVTIDNLLLVLEDNNISSSDHHHQQENKKQTKILAAKSIYHLTNLMLGQHDYEPEINESLFAVVLHACRKQQELTDKDLFALFNGILALNGKYAPQVLEILVAYTFKYTVPGPTVAVLENSLSIPSHFEEALVVLQNIILSGESCVTGKTLCVFLDYLWLSSNSHLRVYAFKLLEQASKNQDLDDGIFTKLELVRAGYALEKMSHHGQQQQHKPSSSSSSKSLAPARPDGEKRKIVEFLQYATERGMQLPVDTNIALGKDIDDVDVLKVFANASRNKQIIPQELLDALIAMFDPETQMKDHTINVVLINIFKNAAKNNQMLPKHLLDKLEKALMLPRPGSEMRMDNDDNDNESLSSSLLSKLEQSALLVFNYLAQKGEKLSLVVNNKLLDKLASEKDPVLIQELLSSLPALMNANKADLCKLYLPKINGILAREIRSDNANVQSLCVSAVSALVAVIQGVGDSSSRMMNVKQQQQRVVMIDETLLEALVETCTDSSSRCSPSVALGIRALFDSIDDSHNPCIAQRQYREKMQLATLKSDSPRNLLAQLRCYVNLSTGFLAQNYKQLKHVIDNAGEELQEAALTLLLGCKCKSALTDELLDSVAILCESTREFGMSNQDVSDLLKSIRVSCSSKDEILGIQTLEDLLQMILKQKPDSFFLVESFVHLVEQCLLKRRLLHMTLPCYCRIIKEKKCRKVEECLEQSLLVVQQQQQQEQSLIIQDEHQVGLKTWLFLCMYYASKLIIAPLPSVCMDVVVDSLDSDDELIRWTAYGILRASSTKDKKYATIVNNWNDLLLTSVTESCAADVTLDAKSNHKGYTIPDLLEIIVSLKFPDLDVFAKNEKDVWKRELLASSIFAKFRVVNKLDQMNFYANWFRVEETFKYHKSCKVLLLLHNFKFQHGFSQIAELTLMMPDLSFDEVMGLLNTHSPDPYTAFKQEWCVRKIQASGHHHHHHRNASTSSDDSNKKQRRGGISVQYSQRLAQKLCSAFHAEFISKLFASLKSIDNLCAFENLIDFCLREKINPSDALLMLDGVNNEGVQLMHLMRLVEAKQLMTRCAKCRPETKAEEKQFLRLFQILCDAGWDFVQMRDLVAAFEPSSSGAAGAGFNRFRNLLHFLNTIQTYGLFSASNFIRCKEILKDNTSFRTMMQKLNKLAIENHFQLEGKQKDLNELVAELKKSNKHDQALLQFINRGALDIRKHVFEDHSAELLWNEKQIYLWALDVKHGIIPEFSDYKGVAVILRANFLISGHTLTDTQILCSLIALRTTNSSGSSQQHHLNNKGKLLEVATGEGKSTIICILAIINALRGNPVDVITSSPVLAERDAKQKAKLYRMFGLTCSDNNDKTVYLRGKKTCYAADIVYGEMSQFQFDILRDTYSQLGTLNGREFTTAIIDEVDSMLIDDSSKIARLSSTISGMDHFQAMYVLIWQRLVSIRERFIMFHGKLYFVDGKVGFEKGKMTLDVVDGSSSNDGSIWKIPDLEKYLIQFGDNDESRVSEYVGDDVDEYLRKSLGSYLDEQIKVNKIYIPSNFAEFLQKQKPKWIANAVEALNYQENVHYYKHVYGLTGTLGSETARAVLQRVYQVDLINIPQRRQKQYLELESIIAESEAAWLKAIESHIIHEIQKDRGILVICETIENTSRIRELLLTKNKLPPNALKVYAMNDVNQEKNVEKILPGEVIIATNLAGRGTDIQTDEIETTGGLHVILTFMPGNQRVEDQAFGRTARQGKRGTGLMILNAQQLPMMNMMTTTTTMMSSSQHETNDEITTSTTRNIKAERDTFESQQLKTFQEVDLKPIQVKDELFDVFCAFLNGRIRASIKEEEGTLGSKFKSFFYDQPPTMYESTVLAAVEEQWAGFLRKLDEKVIQCRDAKSECDKLIARLWQDFEAKNVIKNPYHYICIANDILSDKSASVEEVERAMSYFKKAVDLEQMMSTKTTTSSSKDDPESHSSSSMSYNCPGAAYVGIGWCEIRLKDKQKEGYKDRALSAFKSALTCLSNEMAVLSATQLLLEQKQTGFLSSDLYKQLNIKATILGSYLSSVNDSMNAVKRSKRLIDVVSVHKHKDGAAVMETIKYFNEQERLETDLSTFKNNKDLKVSDKERYSLIFNHLTRREDSGTIDQALNTLNNAFDANSNVFQKAGEAVSRLVGLRNAAKAKMFGSSEYSCLLDHDEDDESPPRNNIRINLKDVDMTQVHSCIFNPDKEFTDLTGESAEAKLKEERSYWHALRVGNSFKVNLTMHSVNNNNNNSDNNNTNQHEKSKAIKQTFSDKEINEAISIVKEEMQKDIPRSKDLRFDMVIKEANVNALNEELVHSKGSDPDVTLNVEFGNLNQAEAMLKLSSIKARSLDIEFVANKSNKELLNLVQRNEALKSAKVYVSKTSTFEKVTRKELVNRFKNLETDTSPLFVKFEALTSGVGQTSRDIVNSSCGQQGNVMFGIAFHGVQDYYNNTGLRDAGGHRVNLSFDKLNRKSAEMVINTLRKENLEFSLEFKDLSHKEVKFILKQASLEQEDMEIRKVKNVCDLFMKAAYPTVEINEFESKGIQFLLEMSEKMFVPWWSVCAVAALGACQIIVGGVLIASGFGASMGMGFVTEGLADMMTAYRAYSTRQFHWSDYCKQKAVSLVISAVSAGYSKCKESVQGAAKGMETFVTGVGKEALEQAGTQVVSNAKVVGQTLIKTGQNAKSFAAKIIATKTAEAVAREGLNTGVQYLSNFTFDLLKPEISECVQSRVKASFCNTELMGYLRKMYAIDLVTNSRQLQSKVDQIVSDSVNPRHDFMRKQWDSVGLPLLKGVLSDPNKCGSYASMAIRITGTLHGLYQVGTLTDNVVQALVKKLRLMDRNSMTLGLVLHKSLGIKRDAAFLIADGLLKQESRSIFDDSDNFNVSHSDLLASSTDDESNRKEVVQKSIDRLCQDWKKNPDRVLKELGNDNAAPAAADDVEKCIDFVRNLYAKFLEIDLECFSVMMRKVSEEIAGQLIRVMDSQMLQPWTTLMVSNLTAGISKRVQHHLLVDPEQNSESHKADQKKYDELEGKKDLTPEEKAFVANYGRFRTFEEQMKYNAKDYCEAYSQCEMAYYAGQDNDRGRRDDGTSAPPDPNVKKAADGVRGDAPANLATTLAMAKANGVNLKVVDDENYQRTPEEIENGVQVMYVKPGANSDDVGHAYYMDNDGVFREIPSAGNDCAFAAFSMILEQSKGISKSVEDLRAETADRMESNSASFGKVLSAENWIRTTNPESANRSLFAAGLYRDADGKLVVERKDALALANAVKMKLQSRGRQFAKPFKDAVDRPDPATETTLHHIIPNQDIEQAVKDLDPRPQGDTTAPADDSVMEPLREAVEKYMNKDHIKPIVEKQLDEEGQFKNPNRVGTFLHASYSNNPHNLVGGPDSQLRGKNDPGSAHDTEIGKLQTHEHQQAVDNFYKAPAQERLDKFADLPPTRPVQFEIPPGGQEYVAKERNQERKTRGFRVKAQLCENLINSRVVHFRCDALQLGDPASGHPQYLIEINCVECVRSGTRTVRTLRRGIMTTTTTTTTTANFEAGIKAGLANGTCSPLDVAPRVLSAEATQPGGVYVHKDGLQMDVAAWFRDPNWGRDRVLLPTLKASSYGEYELSVGLMSTDYFESRHQLDSLCSKELLGDDDGVEPSSSSCPALAAKSSPDDVFGKTVDRISFRDALKLVTVDIRCNMDYFLAHRDEMAKALLGGGDNEAAAAESPDAAAADLKMTMMVESTDADSTNKRLEDRLFYRESLKIFGRIKDEGDDDDDNDEKSAAVTFTDFRRLFFDGNERCATAQHGKNYVIIYYVTG</sequence>
<evidence type="ECO:0000313" key="14">
    <source>
        <dbReference type="Proteomes" id="UP000678499"/>
    </source>
</evidence>
<feature type="region of interest" description="Disordered" evidence="9">
    <location>
        <begin position="3911"/>
        <end position="3937"/>
    </location>
</feature>
<feature type="region of interest" description="Disordered" evidence="9">
    <location>
        <begin position="3075"/>
        <end position="3095"/>
    </location>
</feature>
<dbReference type="OrthoDB" id="10067052at2759"/>
<evidence type="ECO:0000256" key="9">
    <source>
        <dbReference type="SAM" id="MobiDB-lite"/>
    </source>
</evidence>
<feature type="compositionally biased region" description="Low complexity" evidence="9">
    <location>
        <begin position="3077"/>
        <end position="3089"/>
    </location>
</feature>
<dbReference type="PROSITE" id="PS51194">
    <property type="entry name" value="HELICASE_CTER"/>
    <property type="match status" value="1"/>
</dbReference>
<feature type="region of interest" description="Disordered" evidence="9">
    <location>
        <begin position="4211"/>
        <end position="4234"/>
    </location>
</feature>
<reference evidence="13" key="1">
    <citation type="submission" date="2020-11" db="EMBL/GenBank/DDBJ databases">
        <authorList>
            <person name="Tran Van P."/>
        </authorList>
    </citation>
    <scope>NUCLEOTIDE SEQUENCE</scope>
</reference>
<dbReference type="Gene3D" id="3.40.50.300">
    <property type="entry name" value="P-loop containing nucleotide triphosphate hydrolases"/>
    <property type="match status" value="2"/>
</dbReference>
<evidence type="ECO:0000256" key="1">
    <source>
        <dbReference type="ARBA" id="ARBA00022448"/>
    </source>
</evidence>
<dbReference type="Proteomes" id="UP000678499">
    <property type="component" value="Unassembled WGS sequence"/>
</dbReference>
<dbReference type="PANTHER" id="PTHR30612">
    <property type="entry name" value="SECA INNER MEMBRANE COMPONENT OF SEC PROTEIN SECRETION SYSTEM"/>
    <property type="match status" value="1"/>
</dbReference>
<dbReference type="Pfam" id="PF21090">
    <property type="entry name" value="P-loop_SecA"/>
    <property type="match status" value="1"/>
</dbReference>
<keyword evidence="14" id="KW-1185">Reference proteome</keyword>
<evidence type="ECO:0000256" key="4">
    <source>
        <dbReference type="ARBA" id="ARBA00022840"/>
    </source>
</evidence>